<protein>
    <submittedName>
        <fullName evidence="3">Uncharacterized protein</fullName>
    </submittedName>
</protein>
<proteinExistence type="predicted"/>
<evidence type="ECO:0000256" key="2">
    <source>
        <dbReference type="SAM" id="Phobius"/>
    </source>
</evidence>
<keyword evidence="2" id="KW-0472">Membrane</keyword>
<accession>A0A8H3D4Q9</accession>
<feature type="transmembrane region" description="Helical" evidence="2">
    <location>
        <begin position="40"/>
        <end position="58"/>
    </location>
</feature>
<evidence type="ECO:0000313" key="3">
    <source>
        <dbReference type="EMBL" id="CAE6514314.1"/>
    </source>
</evidence>
<dbReference type="Proteomes" id="UP000663850">
    <property type="component" value="Unassembled WGS sequence"/>
</dbReference>
<evidence type="ECO:0000313" key="4">
    <source>
        <dbReference type="Proteomes" id="UP000663850"/>
    </source>
</evidence>
<name>A0A8H3D4Q9_9AGAM</name>
<keyword evidence="2" id="KW-1133">Transmembrane helix</keyword>
<dbReference type="AlphaFoldDB" id="A0A8H3D4Q9"/>
<sequence length="124" mass="13879">MCTFVEDYREGSIFDAVGSIGGLFALLQAAHVLIFGKAMLWGLFGAKLITPFGLLGLCSSKGFRRRLQDRYHGQNTERDSDVFRIWMFLRDYVIDFGPADFDPEAQDMASPNNPAPTSHDVRGE</sequence>
<feature type="transmembrane region" description="Helical" evidence="2">
    <location>
        <begin position="12"/>
        <end position="34"/>
    </location>
</feature>
<dbReference type="EMBL" id="CAJMWZ010006017">
    <property type="protein sequence ID" value="CAE6514314.1"/>
    <property type="molecule type" value="Genomic_DNA"/>
</dbReference>
<comment type="caution">
    <text evidence="3">The sequence shown here is derived from an EMBL/GenBank/DDBJ whole genome shotgun (WGS) entry which is preliminary data.</text>
</comment>
<reference evidence="3" key="1">
    <citation type="submission" date="2021-01" db="EMBL/GenBank/DDBJ databases">
        <authorList>
            <person name="Kaushik A."/>
        </authorList>
    </citation>
    <scope>NUCLEOTIDE SEQUENCE</scope>
    <source>
        <strain evidence="3">Type strain: AG8-Rh-89/</strain>
    </source>
</reference>
<gene>
    <name evidence="3" type="ORF">RDB_LOCUS109893</name>
</gene>
<evidence type="ECO:0000256" key="1">
    <source>
        <dbReference type="SAM" id="MobiDB-lite"/>
    </source>
</evidence>
<feature type="region of interest" description="Disordered" evidence="1">
    <location>
        <begin position="103"/>
        <end position="124"/>
    </location>
</feature>
<organism evidence="3 4">
    <name type="scientific">Rhizoctonia solani</name>
    <dbReference type="NCBI Taxonomy" id="456999"/>
    <lineage>
        <taxon>Eukaryota</taxon>
        <taxon>Fungi</taxon>
        <taxon>Dikarya</taxon>
        <taxon>Basidiomycota</taxon>
        <taxon>Agaricomycotina</taxon>
        <taxon>Agaricomycetes</taxon>
        <taxon>Cantharellales</taxon>
        <taxon>Ceratobasidiaceae</taxon>
        <taxon>Rhizoctonia</taxon>
    </lineage>
</organism>
<keyword evidence="2" id="KW-0812">Transmembrane</keyword>